<evidence type="ECO:0000313" key="9">
    <source>
        <dbReference type="EMBL" id="MCF2948428.1"/>
    </source>
</evidence>
<keyword evidence="4 6" id="KW-1133">Transmembrane helix</keyword>
<evidence type="ECO:0000256" key="3">
    <source>
        <dbReference type="ARBA" id="ARBA00022692"/>
    </source>
</evidence>
<dbReference type="EMBL" id="JAKGAS010000004">
    <property type="protein sequence ID" value="MCF2948428.1"/>
    <property type="molecule type" value="Genomic_DNA"/>
</dbReference>
<feature type="domain" description="Polysaccharide chain length determinant N-terminal" evidence="7">
    <location>
        <begin position="28"/>
        <end position="126"/>
    </location>
</feature>
<evidence type="ECO:0000256" key="5">
    <source>
        <dbReference type="ARBA" id="ARBA00023136"/>
    </source>
</evidence>
<keyword evidence="10" id="KW-1185">Reference proteome</keyword>
<dbReference type="PANTHER" id="PTHR32309">
    <property type="entry name" value="TYROSINE-PROTEIN KINASE"/>
    <property type="match status" value="1"/>
</dbReference>
<keyword evidence="5 6" id="KW-0472">Membrane</keyword>
<dbReference type="Proteomes" id="UP001521137">
    <property type="component" value="Unassembled WGS sequence"/>
</dbReference>
<keyword evidence="2" id="KW-1003">Cell membrane</keyword>
<dbReference type="RefSeq" id="WP_235312206.1">
    <property type="nucleotide sequence ID" value="NZ_JAKGAS010000004.1"/>
</dbReference>
<feature type="transmembrane region" description="Helical" evidence="6">
    <location>
        <begin position="42"/>
        <end position="62"/>
    </location>
</feature>
<keyword evidence="3 6" id="KW-0812">Transmembrane</keyword>
<evidence type="ECO:0000256" key="4">
    <source>
        <dbReference type="ARBA" id="ARBA00022989"/>
    </source>
</evidence>
<dbReference type="InterPro" id="IPR032807">
    <property type="entry name" value="GNVR"/>
</dbReference>
<reference evidence="9 10" key="1">
    <citation type="submission" date="2022-01" db="EMBL/GenBank/DDBJ databases">
        <title>Paraglaciecola sp. G1-23.</title>
        <authorList>
            <person name="Jin M.S."/>
            <person name="Han D.M."/>
            <person name="Kim H.M."/>
            <person name="Jeon C.O."/>
        </authorList>
    </citation>
    <scope>NUCLEOTIDE SEQUENCE [LARGE SCALE GENOMIC DNA]</scope>
    <source>
        <strain evidence="9 10">G1-23</strain>
    </source>
</reference>
<evidence type="ECO:0000259" key="7">
    <source>
        <dbReference type="Pfam" id="PF02706"/>
    </source>
</evidence>
<evidence type="ECO:0000256" key="2">
    <source>
        <dbReference type="ARBA" id="ARBA00022475"/>
    </source>
</evidence>
<dbReference type="Gene3D" id="3.30.1890.10">
    <property type="entry name" value="FepE-like"/>
    <property type="match status" value="1"/>
</dbReference>
<evidence type="ECO:0000256" key="6">
    <source>
        <dbReference type="SAM" id="Phobius"/>
    </source>
</evidence>
<name>A0ABS9D8V2_9ALTE</name>
<sequence length="326" mass="37075">MKINKNSTTQELTHIVPVYSSTNEDEMLSLKEIVKAFWVDKYLILLISAIGLIISFVVVISLEKVYTAEIIVTPTQNTQNSSLSSLSSQFSGIASLAGIQMNNQTDNKIGIALETIRSKVFLKAFVERHSILIPLLAAKTWNNDKKQLSIDEKIYNREKSVWLDKKGNTQPYGPDSWDIQKKFDDSLEINENKSTGLIKLSFSHYSPRAASNWLNMLIEDINNFTRETDTNRIKQNILYLQEQLKKTNVVEMQRVFFNIIEEQTKELMLTQINDNYIFTVIEPAIEPKKPSRPQKVLLIALGFLSGLLIGVMYSLIKLIATKLSAP</sequence>
<evidence type="ECO:0000313" key="10">
    <source>
        <dbReference type="Proteomes" id="UP001521137"/>
    </source>
</evidence>
<evidence type="ECO:0000259" key="8">
    <source>
        <dbReference type="Pfam" id="PF13807"/>
    </source>
</evidence>
<dbReference type="Pfam" id="PF13807">
    <property type="entry name" value="GNVR"/>
    <property type="match status" value="1"/>
</dbReference>
<dbReference type="Pfam" id="PF02706">
    <property type="entry name" value="Wzz"/>
    <property type="match status" value="1"/>
</dbReference>
<dbReference type="PANTHER" id="PTHR32309:SF13">
    <property type="entry name" value="FERRIC ENTEROBACTIN TRANSPORT PROTEIN FEPE"/>
    <property type="match status" value="1"/>
</dbReference>
<feature type="transmembrane region" description="Helical" evidence="6">
    <location>
        <begin position="296"/>
        <end position="316"/>
    </location>
</feature>
<comment type="subcellular location">
    <subcellularLocation>
        <location evidence="1">Cell membrane</location>
        <topology evidence="1">Multi-pass membrane protein</topology>
    </subcellularLocation>
</comment>
<dbReference type="SUPFAM" id="SSF160355">
    <property type="entry name" value="Bacterial polysaccharide co-polymerase-like"/>
    <property type="match status" value="1"/>
</dbReference>
<feature type="domain" description="Tyrosine-protein kinase G-rich" evidence="8">
    <location>
        <begin position="252"/>
        <end position="317"/>
    </location>
</feature>
<comment type="caution">
    <text evidence="9">The sequence shown here is derived from an EMBL/GenBank/DDBJ whole genome shotgun (WGS) entry which is preliminary data.</text>
</comment>
<proteinExistence type="predicted"/>
<organism evidence="9 10">
    <name type="scientific">Paraglaciecola algarum</name>
    <dbReference type="NCBI Taxonomy" id="3050085"/>
    <lineage>
        <taxon>Bacteria</taxon>
        <taxon>Pseudomonadati</taxon>
        <taxon>Pseudomonadota</taxon>
        <taxon>Gammaproteobacteria</taxon>
        <taxon>Alteromonadales</taxon>
        <taxon>Alteromonadaceae</taxon>
        <taxon>Paraglaciecola</taxon>
    </lineage>
</organism>
<evidence type="ECO:0000256" key="1">
    <source>
        <dbReference type="ARBA" id="ARBA00004651"/>
    </source>
</evidence>
<dbReference type="InterPro" id="IPR003856">
    <property type="entry name" value="LPS_length_determ_N"/>
</dbReference>
<accession>A0ABS9D8V2</accession>
<dbReference type="InterPro" id="IPR050445">
    <property type="entry name" value="Bact_polysacc_biosynth/exp"/>
</dbReference>
<gene>
    <name evidence="9" type="ORF">L0668_09945</name>
</gene>
<protein>
    <submittedName>
        <fullName evidence="9">Wzz/FepE/Etk N-terminal domain-containing protein</fullName>
    </submittedName>
</protein>